<comment type="similarity">
    <text evidence="2">Belongs to the autoinducer-2 exporter (AI-2E) (TC 2.A.86) family.</text>
</comment>
<feature type="transmembrane region" description="Helical" evidence="8">
    <location>
        <begin position="201"/>
        <end position="223"/>
    </location>
</feature>
<evidence type="ECO:0000256" key="7">
    <source>
        <dbReference type="ARBA" id="ARBA00023136"/>
    </source>
</evidence>
<evidence type="ECO:0000313" key="9">
    <source>
        <dbReference type="EMBL" id="TXK45785.1"/>
    </source>
</evidence>
<dbReference type="PANTHER" id="PTHR21716:SF53">
    <property type="entry name" value="PERMEASE PERM-RELATED"/>
    <property type="match status" value="1"/>
</dbReference>
<evidence type="ECO:0000256" key="1">
    <source>
        <dbReference type="ARBA" id="ARBA00004651"/>
    </source>
</evidence>
<evidence type="ECO:0000313" key="10">
    <source>
        <dbReference type="Proteomes" id="UP000321926"/>
    </source>
</evidence>
<reference evidence="9 10" key="1">
    <citation type="submission" date="2019-08" db="EMBL/GenBank/DDBJ databases">
        <authorList>
            <person name="Shi S."/>
        </authorList>
    </citation>
    <scope>NUCLEOTIDE SEQUENCE [LARGE SCALE GENOMIC DNA]</scope>
    <source>
        <strain evidence="9 10">GY10130</strain>
    </source>
</reference>
<keyword evidence="4" id="KW-1003">Cell membrane</keyword>
<feature type="transmembrane region" description="Helical" evidence="8">
    <location>
        <begin position="60"/>
        <end position="82"/>
    </location>
</feature>
<evidence type="ECO:0000256" key="2">
    <source>
        <dbReference type="ARBA" id="ARBA00009773"/>
    </source>
</evidence>
<feature type="transmembrane region" description="Helical" evidence="8">
    <location>
        <begin position="35"/>
        <end position="53"/>
    </location>
</feature>
<dbReference type="EMBL" id="VRTY01000040">
    <property type="protein sequence ID" value="TXK45785.1"/>
    <property type="molecule type" value="Genomic_DNA"/>
</dbReference>
<evidence type="ECO:0000256" key="8">
    <source>
        <dbReference type="SAM" id="Phobius"/>
    </source>
</evidence>
<dbReference type="Proteomes" id="UP000321926">
    <property type="component" value="Unassembled WGS sequence"/>
</dbReference>
<protein>
    <submittedName>
        <fullName evidence="9">AI-2E family transporter</fullName>
    </submittedName>
</protein>
<name>A0A5C8K8T6_9BACT</name>
<dbReference type="PANTHER" id="PTHR21716">
    <property type="entry name" value="TRANSMEMBRANE PROTEIN"/>
    <property type="match status" value="1"/>
</dbReference>
<dbReference type="Pfam" id="PF01594">
    <property type="entry name" value="AI-2E_transport"/>
    <property type="match status" value="1"/>
</dbReference>
<accession>A0A5C8K8T6</accession>
<gene>
    <name evidence="9" type="ORF">FVR03_11880</name>
</gene>
<dbReference type="OrthoDB" id="9793390at2"/>
<proteinExistence type="inferred from homology"/>
<feature type="transmembrane region" description="Helical" evidence="8">
    <location>
        <begin position="305"/>
        <end position="327"/>
    </location>
</feature>
<evidence type="ECO:0000256" key="6">
    <source>
        <dbReference type="ARBA" id="ARBA00022989"/>
    </source>
</evidence>
<keyword evidence="5 8" id="KW-0812">Transmembrane</keyword>
<organism evidence="9 10">
    <name type="scientific">Pontibacter qinzhouensis</name>
    <dbReference type="NCBI Taxonomy" id="2603253"/>
    <lineage>
        <taxon>Bacteria</taxon>
        <taxon>Pseudomonadati</taxon>
        <taxon>Bacteroidota</taxon>
        <taxon>Cytophagia</taxon>
        <taxon>Cytophagales</taxon>
        <taxon>Hymenobacteraceae</taxon>
        <taxon>Pontibacter</taxon>
    </lineage>
</organism>
<dbReference type="RefSeq" id="WP_147921969.1">
    <property type="nucleotide sequence ID" value="NZ_VRTY01000040.1"/>
</dbReference>
<evidence type="ECO:0000256" key="5">
    <source>
        <dbReference type="ARBA" id="ARBA00022692"/>
    </source>
</evidence>
<dbReference type="AlphaFoldDB" id="A0A5C8K8T6"/>
<dbReference type="InterPro" id="IPR002549">
    <property type="entry name" value="AI-2E-like"/>
</dbReference>
<feature type="transmembrane region" description="Helical" evidence="8">
    <location>
        <begin position="267"/>
        <end position="285"/>
    </location>
</feature>
<feature type="transmembrane region" description="Helical" evidence="8">
    <location>
        <begin position="12"/>
        <end position="29"/>
    </location>
</feature>
<comment type="caution">
    <text evidence="9">The sequence shown here is derived from an EMBL/GenBank/DDBJ whole genome shotgun (WGS) entry which is preliminary data.</text>
</comment>
<keyword evidence="10" id="KW-1185">Reference proteome</keyword>
<dbReference type="GO" id="GO:0005886">
    <property type="term" value="C:plasma membrane"/>
    <property type="evidence" value="ECO:0007669"/>
    <property type="project" value="UniProtKB-SubCell"/>
</dbReference>
<comment type="subcellular location">
    <subcellularLocation>
        <location evidence="1">Cell membrane</location>
        <topology evidence="1">Multi-pass membrane protein</topology>
    </subcellularLocation>
</comment>
<evidence type="ECO:0000256" key="4">
    <source>
        <dbReference type="ARBA" id="ARBA00022475"/>
    </source>
</evidence>
<sequence length="372" mass="42007">MEKSYDRLRKMTYGLLFVIMLVFVLVQAREFLYPIFMAMLFAYLLYPVVKLLETWGVPRILANLVSILVAMAILTMLMVLLYKQLAMFLDDFPALQEKALENLDRVQYMLDRKFGDTDSSNEHWLRKQVSGALEFGGGVLTGVLMAITGTITKFGLMPVYIFLMLYYRNKFENFLLRLTPPYTHSRAQRIIDEIALVTKKYMGGVVIVILILCVINSAGLLIIGVEYAILLGIISAILNFIPYFGTLIGGAIPLLYTLVIQGDLQKALAVLIFFLFVQFTENNILTPNITGSRVNINPLFTILSIVVGGMVWGLPGMFVAVPFLGMFKIFCDNYEKLSPYAFLLSTDGTEEHAFNLDKVKKFFGIGQKDKKP</sequence>
<feature type="transmembrane region" description="Helical" evidence="8">
    <location>
        <begin position="143"/>
        <end position="167"/>
    </location>
</feature>
<keyword evidence="6 8" id="KW-1133">Transmembrane helix</keyword>
<keyword evidence="7 8" id="KW-0472">Membrane</keyword>
<evidence type="ECO:0000256" key="3">
    <source>
        <dbReference type="ARBA" id="ARBA00022448"/>
    </source>
</evidence>
<feature type="transmembrane region" description="Helical" evidence="8">
    <location>
        <begin position="229"/>
        <end position="255"/>
    </location>
</feature>
<keyword evidence="3" id="KW-0813">Transport</keyword>